<dbReference type="RefSeq" id="WP_045104931.1">
    <property type="nucleotide sequence ID" value="NZ_LN681225.1"/>
</dbReference>
<dbReference type="InterPro" id="IPR036694">
    <property type="entry name" value="Dodecin-like_sf"/>
</dbReference>
<dbReference type="OrthoDB" id="5639128at2"/>
<gene>
    <name evidence="1" type="ORF">LHA_0280</name>
</gene>
<evidence type="ECO:0000313" key="2">
    <source>
        <dbReference type="Proteomes" id="UP000032803"/>
    </source>
</evidence>
<accession>A0A0A8UPD0</accession>
<proteinExistence type="predicted"/>
<organism evidence="1 2">
    <name type="scientific">Legionella hackeliae</name>
    <dbReference type="NCBI Taxonomy" id="449"/>
    <lineage>
        <taxon>Bacteria</taxon>
        <taxon>Pseudomonadati</taxon>
        <taxon>Pseudomonadota</taxon>
        <taxon>Gammaproteobacteria</taxon>
        <taxon>Legionellales</taxon>
        <taxon>Legionellaceae</taxon>
        <taxon>Legionella</taxon>
    </lineage>
</organism>
<sequence>MKTKTGDFTGSSDAGINEAIQNALSKAGQHTRIKIIETRSSQIGEDKRYYQVLISTFAD</sequence>
<evidence type="ECO:0008006" key="3">
    <source>
        <dbReference type="Google" id="ProtNLM"/>
    </source>
</evidence>
<dbReference type="KEGG" id="lha:LHA_0280"/>
<dbReference type="EMBL" id="LN681225">
    <property type="protein sequence ID" value="CEK09391.1"/>
    <property type="molecule type" value="Genomic_DNA"/>
</dbReference>
<dbReference type="Proteomes" id="UP000032803">
    <property type="component" value="Chromosome I"/>
</dbReference>
<dbReference type="SUPFAM" id="SSF89807">
    <property type="entry name" value="Dodecin-like"/>
    <property type="match status" value="1"/>
</dbReference>
<dbReference type="STRING" id="449.LHA_0280"/>
<evidence type="ECO:0000313" key="1">
    <source>
        <dbReference type="EMBL" id="CEK09391.1"/>
    </source>
</evidence>
<dbReference type="PATRIC" id="fig|449.7.peg.983"/>
<reference evidence="2" key="1">
    <citation type="submission" date="2014-09" db="EMBL/GenBank/DDBJ databases">
        <authorList>
            <person name="Gomez-Valero L."/>
        </authorList>
    </citation>
    <scope>NUCLEOTIDE SEQUENCE [LARGE SCALE GENOMIC DNA]</scope>
    <source>
        <strain evidence="2">ATCC35250</strain>
    </source>
</reference>
<name>A0A0A8UPD0_LEGHA</name>
<dbReference type="HOGENOM" id="CLU_210327_0_0_6"/>
<protein>
    <recommendedName>
        <fullName evidence="3">Dodecin domain-containing protein</fullName>
    </recommendedName>
</protein>
<dbReference type="AlphaFoldDB" id="A0A0A8UPD0"/>
<keyword evidence="2" id="KW-1185">Reference proteome</keyword>